<dbReference type="AlphaFoldDB" id="K5BFZ8"/>
<dbReference type="Proteomes" id="UP000006265">
    <property type="component" value="Unassembled WGS sequence"/>
</dbReference>
<dbReference type="EMBL" id="AMRA01000061">
    <property type="protein sequence ID" value="EKF23596.1"/>
    <property type="molecule type" value="Genomic_DNA"/>
</dbReference>
<gene>
    <name evidence="1" type="ORF">C731_2374</name>
</gene>
<accession>K5BFZ8</accession>
<evidence type="ECO:0000313" key="2">
    <source>
        <dbReference type="Proteomes" id="UP000006265"/>
    </source>
</evidence>
<protein>
    <submittedName>
        <fullName evidence="1">Uncharacterized protein</fullName>
    </submittedName>
</protein>
<proteinExistence type="predicted"/>
<sequence>MWAINQLSQGRHLTAVIAFGVVAVAFQSAFFVAYLIVGDPKPRIDFGPDGTVIRSGRLLDYTFVTGMLAGVASAVLYFVCAFLDLLEYELRGVLRVTVPTFFLLFLGLGIRCLYRYLTYDSESYLRLNPEGFEAWSGYAASRAAGKWGDVTDIPDNSAEHKPREFVVFALRSGRRPTFAADLVTADVQALRAWVRFYWQHPEHRAELTDGRALRRLRDASLDRS</sequence>
<dbReference type="OrthoDB" id="4376447at2"/>
<dbReference type="eggNOG" id="ENOG5031VYV">
    <property type="taxonomic scope" value="Bacteria"/>
</dbReference>
<comment type="caution">
    <text evidence="1">The sequence shown here is derived from an EMBL/GenBank/DDBJ whole genome shotgun (WGS) entry which is preliminary data.</text>
</comment>
<reference evidence="1 2" key="1">
    <citation type="journal article" date="2012" name="J. Bacteriol.">
        <title>Genome sequence of Mycobacterium hassiacum DSM 44199, a rare source of heat-stable mycobacterial proteins.</title>
        <authorList>
            <person name="Tiago I."/>
            <person name="Maranha A."/>
            <person name="Mendes V."/>
            <person name="Alarico S."/>
            <person name="Moynihan P.J."/>
            <person name="Clarke A.J."/>
            <person name="Macedo-Ribeiro S."/>
            <person name="Pereira P.J."/>
            <person name="Empadinhas N."/>
        </authorList>
    </citation>
    <scope>NUCLEOTIDE SEQUENCE [LARGE SCALE GENOMIC DNA]</scope>
    <source>
        <strain evidence="2">DSM 44199 / CIP 105218 / JCM 12690 / 3849</strain>
    </source>
</reference>
<dbReference type="RefSeq" id="WP_005627776.1">
    <property type="nucleotide sequence ID" value="NZ_KB903864.1"/>
</dbReference>
<organism evidence="1 2">
    <name type="scientific">Mycolicibacterium hassiacum (strain DSM 44199 / CIP 105218 / JCM 12690 / 3849)</name>
    <name type="common">Mycobacterium hassiacum</name>
    <dbReference type="NCBI Taxonomy" id="1122247"/>
    <lineage>
        <taxon>Bacteria</taxon>
        <taxon>Bacillati</taxon>
        <taxon>Actinomycetota</taxon>
        <taxon>Actinomycetes</taxon>
        <taxon>Mycobacteriales</taxon>
        <taxon>Mycobacteriaceae</taxon>
        <taxon>Mycolicibacterium</taxon>
    </lineage>
</organism>
<name>K5BFZ8_MYCHD</name>
<keyword evidence="2" id="KW-1185">Reference proteome</keyword>
<evidence type="ECO:0000313" key="1">
    <source>
        <dbReference type="EMBL" id="EKF23596.1"/>
    </source>
</evidence>